<sequence>MRVEHIIAINKYRKTLFLTHTSIRSIHKIKT</sequence>
<gene>
    <name evidence="1" type="ORF">CY0110_19797</name>
</gene>
<name>A3IJU1_9CHRO</name>
<keyword evidence="2" id="KW-1185">Reference proteome</keyword>
<evidence type="ECO:0000313" key="2">
    <source>
        <dbReference type="Proteomes" id="UP000003781"/>
    </source>
</evidence>
<dbReference type="EMBL" id="AAXW01000002">
    <property type="protein sequence ID" value="EAZ94073.1"/>
    <property type="molecule type" value="Genomic_DNA"/>
</dbReference>
<dbReference type="AlphaFoldDB" id="A3IJU1"/>
<comment type="caution">
    <text evidence="1">The sequence shown here is derived from an EMBL/GenBank/DDBJ whole genome shotgun (WGS) entry which is preliminary data.</text>
</comment>
<organism evidence="1 2">
    <name type="scientific">Crocosphaera chwakensis CCY0110</name>
    <dbReference type="NCBI Taxonomy" id="391612"/>
    <lineage>
        <taxon>Bacteria</taxon>
        <taxon>Bacillati</taxon>
        <taxon>Cyanobacteriota</taxon>
        <taxon>Cyanophyceae</taxon>
        <taxon>Oscillatoriophycideae</taxon>
        <taxon>Chroococcales</taxon>
        <taxon>Aphanothecaceae</taxon>
        <taxon>Crocosphaera</taxon>
        <taxon>Crocosphaera chwakensis</taxon>
    </lineage>
</organism>
<proteinExistence type="predicted"/>
<dbReference type="Proteomes" id="UP000003781">
    <property type="component" value="Unassembled WGS sequence"/>
</dbReference>
<protein>
    <submittedName>
        <fullName evidence="1">Uncharacterized protein</fullName>
    </submittedName>
</protein>
<reference evidence="1 2" key="1">
    <citation type="submission" date="2007-03" db="EMBL/GenBank/DDBJ databases">
        <authorList>
            <person name="Stal L."/>
            <person name="Ferriera S."/>
            <person name="Johnson J."/>
            <person name="Kravitz S."/>
            <person name="Beeson K."/>
            <person name="Sutton G."/>
            <person name="Rogers Y.-H."/>
            <person name="Friedman R."/>
            <person name="Frazier M."/>
            <person name="Venter J.C."/>
        </authorList>
    </citation>
    <scope>NUCLEOTIDE SEQUENCE [LARGE SCALE GENOMIC DNA]</scope>
    <source>
        <strain evidence="1 2">CCY0110</strain>
    </source>
</reference>
<accession>A3IJU1</accession>
<evidence type="ECO:0000313" key="1">
    <source>
        <dbReference type="EMBL" id="EAZ94073.1"/>
    </source>
</evidence>